<dbReference type="EMBL" id="ADGK01000219">
    <property type="protein sequence ID" value="EFE22449.1"/>
    <property type="molecule type" value="Genomic_DNA"/>
</dbReference>
<feature type="domain" description="Aminoglycoside phosphotransferase" evidence="1">
    <location>
        <begin position="67"/>
        <end position="263"/>
    </location>
</feature>
<proteinExistence type="predicted"/>
<name>D4F705_EDWTA</name>
<dbReference type="Gene3D" id="3.90.1200.10">
    <property type="match status" value="1"/>
</dbReference>
<accession>D4F705</accession>
<reference evidence="2 3" key="1">
    <citation type="submission" date="2010-02" db="EMBL/GenBank/DDBJ databases">
        <authorList>
            <person name="Weinstock G."/>
            <person name="Sodergren E."/>
            <person name="Clifton S."/>
            <person name="Fulton L."/>
            <person name="Fulton B."/>
            <person name="Courtney L."/>
            <person name="Fronick C."/>
            <person name="Harrison M."/>
            <person name="Strong C."/>
            <person name="Farmer C."/>
            <person name="Delahaunty K."/>
            <person name="Markovic C."/>
            <person name="Hall O."/>
            <person name="Minx P."/>
            <person name="Tomlinson C."/>
            <person name="Mitreva M."/>
            <person name="Nelson J."/>
            <person name="Hou S."/>
            <person name="Wollam A."/>
            <person name="Pepin K.H."/>
            <person name="Johnson M."/>
            <person name="Bhonagiri V."/>
            <person name="Zhang X."/>
            <person name="Suruliraj S."/>
            <person name="Warren W."/>
            <person name="Chinwalla A."/>
            <person name="Mardis E.R."/>
            <person name="Wilson R.K."/>
        </authorList>
    </citation>
    <scope>NUCLEOTIDE SEQUENCE [LARGE SCALE GENOMIC DNA]</scope>
    <source>
        <strain evidence="2 3">ATCC 23685</strain>
    </source>
</reference>
<gene>
    <name evidence="2" type="ORF">EDWATA_02539</name>
</gene>
<organism evidence="2 3">
    <name type="scientific">Edwardsiella tarda ATCC 23685</name>
    <dbReference type="NCBI Taxonomy" id="500638"/>
    <lineage>
        <taxon>Bacteria</taxon>
        <taxon>Pseudomonadati</taxon>
        <taxon>Pseudomonadota</taxon>
        <taxon>Gammaproteobacteria</taxon>
        <taxon>Enterobacterales</taxon>
        <taxon>Hafniaceae</taxon>
        <taxon>Edwardsiella</taxon>
    </lineage>
</organism>
<evidence type="ECO:0000313" key="2">
    <source>
        <dbReference type="EMBL" id="EFE22449.1"/>
    </source>
</evidence>
<dbReference type="NCBIfam" id="NF007890">
    <property type="entry name" value="PRK10593.1"/>
    <property type="match status" value="1"/>
</dbReference>
<protein>
    <recommendedName>
        <fullName evidence="1">Aminoglycoside phosphotransferase domain-containing protein</fullName>
    </recommendedName>
</protein>
<dbReference type="Gene3D" id="3.30.200.20">
    <property type="entry name" value="Phosphorylase Kinase, domain 1"/>
    <property type="match status" value="1"/>
</dbReference>
<dbReference type="Pfam" id="PF01636">
    <property type="entry name" value="APH"/>
    <property type="match status" value="1"/>
</dbReference>
<sequence length="310" mass="34935">MIDRDDEPIREAGMEALRAELSAALGEPIGRMEQISEQPYAYLYALYTRQGAAIPLVAKSYLCAGVAQQEAYKLSMLARQGTVRLPAVFGVLTTCQAPFQEILLIERLRGVAAEAPARNPARWESLKEQIVEGLLAWHRIDSHGCVGNVDSVQENGWPQWYQQRVTVIWSLLDAARMGALSMPVRRALFRSQAQLDMLFNGFDDSAVLVHGNLTLRSILKDSRSDQLLAMLNPGMTLWAPREYDLFRLSEDEPSADLLASYLRKAPVSEAFMARRWLYMLWEATNRYLHTGVQEQAVLTRAAQQLLPWLG</sequence>
<comment type="caution">
    <text evidence="2">The sequence shown here is derived from an EMBL/GenBank/DDBJ whole genome shotgun (WGS) entry which is preliminary data.</text>
</comment>
<evidence type="ECO:0000259" key="1">
    <source>
        <dbReference type="Pfam" id="PF01636"/>
    </source>
</evidence>
<dbReference type="HOGENOM" id="CLU_080412_0_0_6"/>
<dbReference type="InterPro" id="IPR002575">
    <property type="entry name" value="Aminoglycoside_PTrfase"/>
</dbReference>
<dbReference type="Proteomes" id="UP000003692">
    <property type="component" value="Unassembled WGS sequence"/>
</dbReference>
<dbReference type="SUPFAM" id="SSF56112">
    <property type="entry name" value="Protein kinase-like (PK-like)"/>
    <property type="match status" value="1"/>
</dbReference>
<dbReference type="InterPro" id="IPR011009">
    <property type="entry name" value="Kinase-like_dom_sf"/>
</dbReference>
<evidence type="ECO:0000313" key="3">
    <source>
        <dbReference type="Proteomes" id="UP000003692"/>
    </source>
</evidence>
<dbReference type="AlphaFoldDB" id="D4F705"/>